<dbReference type="EMBL" id="FNNQ01000003">
    <property type="protein sequence ID" value="SDW43459.1"/>
    <property type="molecule type" value="Genomic_DNA"/>
</dbReference>
<name>A0A1H2TJQ7_9BACL</name>
<accession>A0A1H2TJQ7</accession>
<organism evidence="1 2">
    <name type="scientific">Marininema mesophilum</name>
    <dbReference type="NCBI Taxonomy" id="1048340"/>
    <lineage>
        <taxon>Bacteria</taxon>
        <taxon>Bacillati</taxon>
        <taxon>Bacillota</taxon>
        <taxon>Bacilli</taxon>
        <taxon>Bacillales</taxon>
        <taxon>Thermoactinomycetaceae</taxon>
        <taxon>Marininema</taxon>
    </lineage>
</organism>
<sequence length="126" mass="13190">MAFYDTGPIQNVNTDGSLIATSLLVRVENTGSGYPNAHVQVYRIPGGNSGGFSQQIIFAENVFSLQPSGNKSVFTLPLSLNPSMPIFGVRVTTSPDPGAGEDVVATVFTKDSMGNVVASQRALPGE</sequence>
<gene>
    <name evidence="1" type="ORF">SAMN05444487_103141</name>
</gene>
<dbReference type="OrthoDB" id="9765222at2"/>
<dbReference type="RefSeq" id="WP_091736682.1">
    <property type="nucleotide sequence ID" value="NZ_FNNQ01000003.1"/>
</dbReference>
<dbReference type="STRING" id="1048340.SAMN05444487_103141"/>
<proteinExistence type="predicted"/>
<dbReference type="Proteomes" id="UP000198534">
    <property type="component" value="Unassembled WGS sequence"/>
</dbReference>
<protein>
    <submittedName>
        <fullName evidence="1">Uncharacterized protein</fullName>
    </submittedName>
</protein>
<reference evidence="1 2" key="1">
    <citation type="submission" date="2016-10" db="EMBL/GenBank/DDBJ databases">
        <authorList>
            <person name="de Groot N.N."/>
        </authorList>
    </citation>
    <scope>NUCLEOTIDE SEQUENCE [LARGE SCALE GENOMIC DNA]</scope>
    <source>
        <strain evidence="1 2">DSM 45610</strain>
    </source>
</reference>
<keyword evidence="2" id="KW-1185">Reference proteome</keyword>
<evidence type="ECO:0000313" key="1">
    <source>
        <dbReference type="EMBL" id="SDW43459.1"/>
    </source>
</evidence>
<dbReference type="AlphaFoldDB" id="A0A1H2TJQ7"/>
<evidence type="ECO:0000313" key="2">
    <source>
        <dbReference type="Proteomes" id="UP000198534"/>
    </source>
</evidence>